<dbReference type="AlphaFoldDB" id="A0A0A9CZ25"/>
<dbReference type="InterPro" id="IPR055312">
    <property type="entry name" value="FBL15-like"/>
</dbReference>
<reference evidence="3" key="2">
    <citation type="journal article" date="2015" name="Data Brief">
        <title>Shoot transcriptome of the giant reed, Arundo donax.</title>
        <authorList>
            <person name="Barrero R.A."/>
            <person name="Guerrero F.D."/>
            <person name="Moolhuijzen P."/>
            <person name="Goolsby J.A."/>
            <person name="Tidwell J."/>
            <person name="Bellgard S.E."/>
            <person name="Bellgard M.I."/>
        </authorList>
    </citation>
    <scope>NUCLEOTIDE SEQUENCE</scope>
    <source>
        <tissue evidence="3">Shoot tissue taken approximately 20 cm above the soil surface</tissue>
    </source>
</reference>
<dbReference type="PANTHER" id="PTHR34709:SF61">
    <property type="entry name" value="OS07G0229100 PROTEIN"/>
    <property type="match status" value="1"/>
</dbReference>
<dbReference type="Gene3D" id="1.20.1280.50">
    <property type="match status" value="1"/>
</dbReference>
<dbReference type="SUPFAM" id="SSF52047">
    <property type="entry name" value="RNI-like"/>
    <property type="match status" value="1"/>
</dbReference>
<evidence type="ECO:0000256" key="1">
    <source>
        <dbReference type="SAM" id="MobiDB-lite"/>
    </source>
</evidence>
<dbReference type="SUPFAM" id="SSF81383">
    <property type="entry name" value="F-box domain"/>
    <property type="match status" value="1"/>
</dbReference>
<dbReference type="InterPro" id="IPR032675">
    <property type="entry name" value="LRR_dom_sf"/>
</dbReference>
<evidence type="ECO:0000259" key="2">
    <source>
        <dbReference type="PROSITE" id="PS50181"/>
    </source>
</evidence>
<dbReference type="Pfam" id="PF24758">
    <property type="entry name" value="LRR_At5g56370"/>
    <property type="match status" value="1"/>
</dbReference>
<sequence>MVGCSTASSLVHDHPRNLTQILGVGKTHHNPGGGGNLASLNPRCAVAFGRKIRSALCISGGNRRRPPTPSSPDHAAADGEGGEGGEDLLSELPDDVLLHVLARLPSAAAAARTSILSRRWRRLWAHLPGLLFPHPADPLDRARAALAAHAAPALRLLLVSASAAADPGAAAAILSLAAPRLTGGILLGDVASEDRKEEEEEEEGEPWARASIELPCFEKADLICLSLGYLGLALPPSGVFAKLTVLFLHHVSFLGPCDLGDALSSTRCPSLRTLGVSHSQGLSNLTIRSESLLSIYLRSLDGLQQLSVVAPMLRKLFLLFCFFGRQVRQPVADISAPVLEMLWWRDGYYPISVHLGEMANLQRLSSLDIMAYGPPHYPYNWDSVMLLQRFQKLQILDLVIAYPTDMVNRQYLMEAITLLPNIEILQLHLFRRGHACGPCVFHLLRISSGIRKLKLLLYQDIKAQNTCSLGCACDEPRDWETEELLLSSLQEVEIYGWSGAECEFEFLKRLLRWAAVLKAITVTSDPSIAVSEEHCQELLGLSGPETSMMIYLYRDGAKVMYAKVG</sequence>
<feature type="domain" description="F-box" evidence="2">
    <location>
        <begin position="86"/>
        <end position="123"/>
    </location>
</feature>
<proteinExistence type="predicted"/>
<dbReference type="PANTHER" id="PTHR34709">
    <property type="entry name" value="OS10G0396666 PROTEIN"/>
    <property type="match status" value="1"/>
</dbReference>
<evidence type="ECO:0000313" key="3">
    <source>
        <dbReference type="EMBL" id="JAD78600.1"/>
    </source>
</evidence>
<protein>
    <recommendedName>
        <fullName evidence="2">F-box domain-containing protein</fullName>
    </recommendedName>
</protein>
<name>A0A0A9CZ25_ARUDO</name>
<accession>A0A0A9CZ25</accession>
<dbReference type="InterPro" id="IPR055411">
    <property type="entry name" value="LRR_FXL15/At3g58940/PEG3-like"/>
</dbReference>
<dbReference type="PROSITE" id="PS50181">
    <property type="entry name" value="FBOX"/>
    <property type="match status" value="1"/>
</dbReference>
<dbReference type="EMBL" id="GBRH01219295">
    <property type="protein sequence ID" value="JAD78600.1"/>
    <property type="molecule type" value="Transcribed_RNA"/>
</dbReference>
<reference evidence="3" key="1">
    <citation type="submission" date="2014-09" db="EMBL/GenBank/DDBJ databases">
        <authorList>
            <person name="Magalhaes I.L.F."/>
            <person name="Oliveira U."/>
            <person name="Santos F.R."/>
            <person name="Vidigal T.H.D.A."/>
            <person name="Brescovit A.D."/>
            <person name="Santos A.J."/>
        </authorList>
    </citation>
    <scope>NUCLEOTIDE SEQUENCE</scope>
    <source>
        <tissue evidence="3">Shoot tissue taken approximately 20 cm above the soil surface</tissue>
    </source>
</reference>
<dbReference type="Pfam" id="PF00646">
    <property type="entry name" value="F-box"/>
    <property type="match status" value="1"/>
</dbReference>
<dbReference type="InterPro" id="IPR001810">
    <property type="entry name" value="F-box_dom"/>
</dbReference>
<dbReference type="InterPro" id="IPR036047">
    <property type="entry name" value="F-box-like_dom_sf"/>
</dbReference>
<dbReference type="Gene3D" id="3.80.10.10">
    <property type="entry name" value="Ribonuclease Inhibitor"/>
    <property type="match status" value="1"/>
</dbReference>
<organism evidence="3">
    <name type="scientific">Arundo donax</name>
    <name type="common">Giant reed</name>
    <name type="synonym">Donax arundinaceus</name>
    <dbReference type="NCBI Taxonomy" id="35708"/>
    <lineage>
        <taxon>Eukaryota</taxon>
        <taxon>Viridiplantae</taxon>
        <taxon>Streptophyta</taxon>
        <taxon>Embryophyta</taxon>
        <taxon>Tracheophyta</taxon>
        <taxon>Spermatophyta</taxon>
        <taxon>Magnoliopsida</taxon>
        <taxon>Liliopsida</taxon>
        <taxon>Poales</taxon>
        <taxon>Poaceae</taxon>
        <taxon>PACMAD clade</taxon>
        <taxon>Arundinoideae</taxon>
        <taxon>Arundineae</taxon>
        <taxon>Arundo</taxon>
    </lineage>
</organism>
<feature type="region of interest" description="Disordered" evidence="1">
    <location>
        <begin position="59"/>
        <end position="88"/>
    </location>
</feature>